<organism evidence="1 2">
    <name type="scientific">Clunio marinus</name>
    <dbReference type="NCBI Taxonomy" id="568069"/>
    <lineage>
        <taxon>Eukaryota</taxon>
        <taxon>Metazoa</taxon>
        <taxon>Ecdysozoa</taxon>
        <taxon>Arthropoda</taxon>
        <taxon>Hexapoda</taxon>
        <taxon>Insecta</taxon>
        <taxon>Pterygota</taxon>
        <taxon>Neoptera</taxon>
        <taxon>Endopterygota</taxon>
        <taxon>Diptera</taxon>
        <taxon>Nematocera</taxon>
        <taxon>Chironomoidea</taxon>
        <taxon>Chironomidae</taxon>
        <taxon>Clunio</taxon>
    </lineage>
</organism>
<dbReference type="AlphaFoldDB" id="A0A1J1IJ48"/>
<sequence length="65" mass="7660">MEEHALPSCSQINHKLVHNAEKPNLFSFFDKVTNHETNLLIPEHNDLKFINWLKRYSSSDFYQAA</sequence>
<reference evidence="1 2" key="1">
    <citation type="submission" date="2015-04" db="EMBL/GenBank/DDBJ databases">
        <authorList>
            <person name="Syromyatnikov M.Y."/>
            <person name="Popov V.N."/>
        </authorList>
    </citation>
    <scope>NUCLEOTIDE SEQUENCE [LARGE SCALE GENOMIC DNA]</scope>
</reference>
<evidence type="ECO:0000313" key="2">
    <source>
        <dbReference type="Proteomes" id="UP000183832"/>
    </source>
</evidence>
<gene>
    <name evidence="1" type="ORF">CLUMA_CG013544</name>
</gene>
<dbReference type="EMBL" id="CVRI01000054">
    <property type="protein sequence ID" value="CRL00271.1"/>
    <property type="molecule type" value="Genomic_DNA"/>
</dbReference>
<dbReference type="Proteomes" id="UP000183832">
    <property type="component" value="Unassembled WGS sequence"/>
</dbReference>
<proteinExistence type="predicted"/>
<accession>A0A1J1IJ48</accession>
<protein>
    <submittedName>
        <fullName evidence="1">CLUMA_CG013544, isoform A</fullName>
    </submittedName>
</protein>
<keyword evidence="2" id="KW-1185">Reference proteome</keyword>
<evidence type="ECO:0000313" key="1">
    <source>
        <dbReference type="EMBL" id="CRL00271.1"/>
    </source>
</evidence>
<name>A0A1J1IJ48_9DIPT</name>